<comment type="similarity">
    <text evidence="8">Belongs to the phosphofructokinase type A (PFKA) family. PPi-dependent PFK group II subfamily. Clade 'B2' sub-subfamily.</text>
</comment>
<dbReference type="Gene3D" id="3.40.50.450">
    <property type="match status" value="1"/>
</dbReference>
<proteinExistence type="inferred from homology"/>
<evidence type="ECO:0000313" key="10">
    <source>
        <dbReference type="EMBL" id="RDD80283.1"/>
    </source>
</evidence>
<reference evidence="10 11" key="1">
    <citation type="submission" date="2018-07" db="EMBL/GenBank/DDBJ databases">
        <title>Dyella tabacisoli L4-6T, whole genome shotgun sequence.</title>
        <authorList>
            <person name="Zhou X.-K."/>
            <person name="Li W.-J."/>
            <person name="Duan Y.-Q."/>
        </authorList>
    </citation>
    <scope>NUCLEOTIDE SEQUENCE [LARGE SCALE GENOMIC DNA]</scope>
    <source>
        <strain evidence="10 11">L4-6</strain>
    </source>
</reference>
<organism evidence="10 11">
    <name type="scientific">Dyella tabacisoli</name>
    <dbReference type="NCBI Taxonomy" id="2282381"/>
    <lineage>
        <taxon>Bacteria</taxon>
        <taxon>Pseudomonadati</taxon>
        <taxon>Pseudomonadota</taxon>
        <taxon>Gammaproteobacteria</taxon>
        <taxon>Lysobacterales</taxon>
        <taxon>Rhodanobacteraceae</taxon>
        <taxon>Dyella</taxon>
    </lineage>
</organism>
<sequence length="423" mass="45104">MKSNASPATDRLLYAQSGGVTAVINASAAGVIETARAHGVKVYAARNGILGALRETLIDTSKESKAAIAALRHTPGGAFGSCRYKLKSLDTHRAEYERLIEVLRAHDIRWFLYNGGNDSADTALKISQLGKAMGYDIRCIGVPKTVDNDLAVTDCSPGFGSVAKYTAVSTLEASLDVASMADTSTKVFILEVMGRHAGWIAAAAGLAGDHADAPPHLILFPENVFDEAAFLAKVKATVERVGWCTVVASEGIRNAAGQFLAEAGTRDAFGHSQLGGVAPVLAALVKDKLGYKYHWALPDYLQRSARHLASKTDAEQAYAVGKAAVQYALAGMNAVMPVIVRTADAPYRWKIEPAPLSKVANHEKKMPRSFITRDGFGITAAARRYLAPLIQGEAPPPYGKDGLPAYVQLKNTAVSRKLPDFKP</sequence>
<comment type="activity regulation">
    <text evidence="8">Non-allosteric.</text>
</comment>
<dbReference type="PRINTS" id="PR00476">
    <property type="entry name" value="PHFRCTKINASE"/>
</dbReference>
<comment type="catalytic activity">
    <reaction evidence="7 8">
        <text>beta-D-fructose 6-phosphate + diphosphate = beta-D-fructose 1,6-bisphosphate + phosphate + H(+)</text>
        <dbReference type="Rhea" id="RHEA:13613"/>
        <dbReference type="ChEBI" id="CHEBI:15378"/>
        <dbReference type="ChEBI" id="CHEBI:32966"/>
        <dbReference type="ChEBI" id="CHEBI:33019"/>
        <dbReference type="ChEBI" id="CHEBI:43474"/>
        <dbReference type="ChEBI" id="CHEBI:57634"/>
        <dbReference type="EC" id="2.7.1.90"/>
    </reaction>
</comment>
<keyword evidence="8" id="KW-0324">Glycolysis</keyword>
<evidence type="ECO:0000313" key="11">
    <source>
        <dbReference type="Proteomes" id="UP000253782"/>
    </source>
</evidence>
<keyword evidence="11" id="KW-1185">Reference proteome</keyword>
<dbReference type="NCBIfam" id="NF010675">
    <property type="entry name" value="PRK14072.1"/>
    <property type="match status" value="1"/>
</dbReference>
<feature type="domain" description="Phosphofructokinase" evidence="9">
    <location>
        <begin position="13"/>
        <end position="297"/>
    </location>
</feature>
<protein>
    <recommendedName>
        <fullName evidence="8">Pyrophosphate--fructose 6-phosphate 1-phosphotransferase</fullName>
        <ecNumber evidence="8">2.7.1.90</ecNumber>
    </recommendedName>
    <alternativeName>
        <fullName evidence="8">6-phosphofructokinase, pyrophosphate dependent</fullName>
    </alternativeName>
    <alternativeName>
        <fullName evidence="8">PPi-dependent phosphofructokinase</fullName>
        <shortName evidence="8">PPi-PFK</shortName>
    </alternativeName>
    <alternativeName>
        <fullName evidence="8">Pyrophosphate-dependent 6-phosphofructose-1-kinase</fullName>
    </alternativeName>
</protein>
<feature type="site" description="Important for catalytic activity and substrate specificity; stabilizes the transition state when the phosphoryl donor is PPi; prevents ATP from binding by mimicking the alpha-phosphate group of ATP" evidence="8">
    <location>
        <position position="118"/>
    </location>
</feature>
<evidence type="ECO:0000256" key="7">
    <source>
        <dbReference type="ARBA" id="ARBA00048072"/>
    </source>
</evidence>
<keyword evidence="8" id="KW-0963">Cytoplasm</keyword>
<gene>
    <name evidence="8" type="primary">pfp</name>
    <name evidence="10" type="ORF">DVJ77_17680</name>
</gene>
<evidence type="ECO:0000256" key="4">
    <source>
        <dbReference type="ARBA" id="ARBA00022723"/>
    </source>
</evidence>
<dbReference type="InterPro" id="IPR011404">
    <property type="entry name" value="PPi-PFK"/>
</dbReference>
<comment type="cofactor">
    <cofactor evidence="1 8">
        <name>Mg(2+)</name>
        <dbReference type="ChEBI" id="CHEBI:18420"/>
    </cofactor>
</comment>
<keyword evidence="5 8" id="KW-0418">Kinase</keyword>
<keyword evidence="6 8" id="KW-0460">Magnesium</keyword>
<dbReference type="SUPFAM" id="SSF53784">
    <property type="entry name" value="Phosphofructokinase"/>
    <property type="match status" value="1"/>
</dbReference>
<dbReference type="HAMAP" id="MF_01978">
    <property type="entry name" value="Phosphofructokinase_II_B2"/>
    <property type="match status" value="1"/>
</dbReference>
<dbReference type="Gene3D" id="3.40.50.460">
    <property type="entry name" value="Phosphofructokinase domain"/>
    <property type="match status" value="1"/>
</dbReference>
<keyword evidence="3 8" id="KW-0808">Transferase</keyword>
<dbReference type="OrthoDB" id="9802503at2"/>
<dbReference type="Proteomes" id="UP000253782">
    <property type="component" value="Unassembled WGS sequence"/>
</dbReference>
<feature type="binding site" evidence="8">
    <location>
        <begin position="300"/>
        <end position="303"/>
    </location>
    <ligand>
        <name>substrate</name>
    </ligand>
</feature>
<dbReference type="EC" id="2.7.1.90" evidence="8"/>
<comment type="pathway">
    <text evidence="8">Carbohydrate degradation; glycolysis; D-glyceraldehyde 3-phosphate and glycerone phosphate from D-glucose: step 3/4.</text>
</comment>
<comment type="function">
    <text evidence="2 8">Catalyzes the phosphorylation of D-fructose 6-phosphate, the first committing step of glycolysis. Uses inorganic phosphate (PPi) as phosphoryl donor instead of ATP like common ATP-dependent phosphofructokinases (ATP-PFKs), which renders the reaction reversible, and can thus function both in glycolysis and gluconeogenesis. Consistently, PPi-PFK can replace the enzymes of both the forward (ATP-PFK) and reverse (fructose-bisphosphatase (FBPase)) reactions.</text>
</comment>
<dbReference type="GO" id="GO:0006002">
    <property type="term" value="P:fructose 6-phosphate metabolic process"/>
    <property type="evidence" value="ECO:0007669"/>
    <property type="project" value="InterPro"/>
</dbReference>
<keyword evidence="4 8" id="KW-0479">Metal-binding</keyword>
<comment type="subcellular location">
    <subcellularLocation>
        <location evidence="8">Cytoplasm</location>
    </subcellularLocation>
</comment>
<evidence type="ECO:0000256" key="3">
    <source>
        <dbReference type="ARBA" id="ARBA00022679"/>
    </source>
</evidence>
<dbReference type="AlphaFoldDB" id="A0A369UIV6"/>
<comment type="caution">
    <text evidence="10">The sequence shown here is derived from an EMBL/GenBank/DDBJ whole genome shotgun (WGS) entry which is preliminary data.</text>
</comment>
<name>A0A369UIV6_9GAMM</name>
<feature type="site" description="Important for catalytic activity; stabilizes the transition state when the phosphoryl donor is PPi" evidence="8">
    <location>
        <position position="144"/>
    </location>
</feature>
<dbReference type="InterPro" id="IPR000023">
    <property type="entry name" value="Phosphofructokinase_dom"/>
</dbReference>
<dbReference type="GO" id="GO:0005737">
    <property type="term" value="C:cytoplasm"/>
    <property type="evidence" value="ECO:0007669"/>
    <property type="project" value="UniProtKB-SubCell"/>
</dbReference>
<evidence type="ECO:0000256" key="2">
    <source>
        <dbReference type="ARBA" id="ARBA00003138"/>
    </source>
</evidence>
<evidence type="ECO:0000256" key="1">
    <source>
        <dbReference type="ARBA" id="ARBA00001946"/>
    </source>
</evidence>
<feature type="binding site" evidence="8">
    <location>
        <position position="19"/>
    </location>
    <ligand>
        <name>diphosphate</name>
        <dbReference type="ChEBI" id="CHEBI:33019"/>
    </ligand>
</feature>
<feature type="binding site" evidence="8">
    <location>
        <position position="117"/>
    </location>
    <ligand>
        <name>Mg(2+)</name>
        <dbReference type="ChEBI" id="CHEBI:18420"/>
        <note>catalytic</note>
    </ligand>
</feature>
<dbReference type="GO" id="GO:0047334">
    <property type="term" value="F:diphosphate-fructose-6-phosphate 1-phosphotransferase activity"/>
    <property type="evidence" value="ECO:0007669"/>
    <property type="project" value="UniProtKB-EC"/>
</dbReference>
<dbReference type="InterPro" id="IPR035966">
    <property type="entry name" value="PKF_sf"/>
</dbReference>
<feature type="active site" description="Proton acceptor" evidence="8">
    <location>
        <position position="147"/>
    </location>
</feature>
<dbReference type="RefSeq" id="WP_114846853.1">
    <property type="nucleotide sequence ID" value="NZ_JBHSPE010000012.1"/>
</dbReference>
<dbReference type="Pfam" id="PF00365">
    <property type="entry name" value="PFK"/>
    <property type="match status" value="1"/>
</dbReference>
<feature type="binding site" evidence="8">
    <location>
        <begin position="193"/>
        <end position="195"/>
    </location>
    <ligand>
        <name>substrate</name>
    </ligand>
</feature>
<evidence type="ECO:0000259" key="9">
    <source>
        <dbReference type="Pfam" id="PF00365"/>
    </source>
</evidence>
<dbReference type="InterPro" id="IPR050929">
    <property type="entry name" value="PFKA"/>
</dbReference>
<feature type="binding site" evidence="8">
    <location>
        <begin position="145"/>
        <end position="147"/>
    </location>
    <ligand>
        <name>substrate</name>
    </ligand>
</feature>
<dbReference type="GO" id="GO:0046872">
    <property type="term" value="F:metal ion binding"/>
    <property type="evidence" value="ECO:0007669"/>
    <property type="project" value="UniProtKB-KW"/>
</dbReference>
<dbReference type="PIRSF" id="PIRSF036483">
    <property type="entry name" value="PFK_XF0274"/>
    <property type="match status" value="1"/>
</dbReference>
<evidence type="ECO:0000256" key="5">
    <source>
        <dbReference type="ARBA" id="ARBA00022777"/>
    </source>
</evidence>
<dbReference type="PANTHER" id="PTHR45770">
    <property type="entry name" value="ATP-DEPENDENT 6-PHOSPHOFRUCTOKINASE 1"/>
    <property type="match status" value="1"/>
</dbReference>
<dbReference type="InterPro" id="IPR022953">
    <property type="entry name" value="ATP_PFK"/>
</dbReference>
<feature type="binding site" evidence="8">
    <location>
        <position position="250"/>
    </location>
    <ligand>
        <name>substrate</name>
    </ligand>
</feature>
<accession>A0A369UIV6</accession>
<comment type="subunit">
    <text evidence="8">Homodimer.</text>
</comment>
<dbReference type="GO" id="GO:0003872">
    <property type="term" value="F:6-phosphofructokinase activity"/>
    <property type="evidence" value="ECO:0007669"/>
    <property type="project" value="UniProtKB-UniRule"/>
</dbReference>
<dbReference type="UniPathway" id="UPA00109">
    <property type="reaction ID" value="UER00182"/>
</dbReference>
<dbReference type="EMBL" id="QQAH01000018">
    <property type="protein sequence ID" value="RDD80283.1"/>
    <property type="molecule type" value="Genomic_DNA"/>
</dbReference>
<evidence type="ECO:0000256" key="6">
    <source>
        <dbReference type="ARBA" id="ARBA00022842"/>
    </source>
</evidence>
<evidence type="ECO:0000256" key="8">
    <source>
        <dbReference type="HAMAP-Rule" id="MF_01978"/>
    </source>
</evidence>